<dbReference type="Pfam" id="PF02601">
    <property type="entry name" value="Exonuc_VII_L"/>
    <property type="match status" value="1"/>
</dbReference>
<evidence type="ECO:0000313" key="9">
    <source>
        <dbReference type="EMBL" id="MPV36961.1"/>
    </source>
</evidence>
<dbReference type="Pfam" id="PF13742">
    <property type="entry name" value="tRNA_anti_2"/>
    <property type="match status" value="1"/>
</dbReference>
<evidence type="ECO:0000256" key="4">
    <source>
        <dbReference type="ARBA" id="ARBA00022839"/>
    </source>
</evidence>
<dbReference type="Proteomes" id="UP000437709">
    <property type="component" value="Unassembled WGS sequence"/>
</dbReference>
<feature type="domain" description="Exonuclease VII large subunit C-terminal" evidence="7">
    <location>
        <begin position="147"/>
        <end position="365"/>
    </location>
</feature>
<keyword evidence="1 5" id="KW-0963">Cytoplasm</keyword>
<evidence type="ECO:0000259" key="7">
    <source>
        <dbReference type="Pfam" id="PF02601"/>
    </source>
</evidence>
<keyword evidence="4 5" id="KW-0269">Exonuclease</keyword>
<dbReference type="GO" id="GO:0008855">
    <property type="term" value="F:exodeoxyribonuclease VII activity"/>
    <property type="evidence" value="ECO:0007669"/>
    <property type="project" value="UniProtKB-UniRule"/>
</dbReference>
<protein>
    <recommendedName>
        <fullName evidence="5">Exodeoxyribonuclease 7 large subunit</fullName>
        <ecNumber evidence="5">3.1.11.6</ecNumber>
    </recommendedName>
    <alternativeName>
        <fullName evidence="5">Exodeoxyribonuclease VII large subunit</fullName>
        <shortName evidence="5">Exonuclease VII large subunit</shortName>
    </alternativeName>
</protein>
<evidence type="ECO:0000256" key="6">
    <source>
        <dbReference type="RuleBase" id="RU004355"/>
    </source>
</evidence>
<dbReference type="PANTHER" id="PTHR30008">
    <property type="entry name" value="EXODEOXYRIBONUCLEASE 7 LARGE SUBUNIT"/>
    <property type="match status" value="1"/>
</dbReference>
<feature type="domain" description="OB-fold nucleic acid binding" evidence="8">
    <location>
        <begin position="32"/>
        <end position="123"/>
    </location>
</feature>
<evidence type="ECO:0000256" key="3">
    <source>
        <dbReference type="ARBA" id="ARBA00022801"/>
    </source>
</evidence>
<comment type="function">
    <text evidence="5">Bidirectionally degrades single-stranded DNA into large acid-insoluble oligonucleotides, which are then degraded further into small acid-soluble oligonucleotides.</text>
</comment>
<dbReference type="HAMAP" id="MF_00378">
    <property type="entry name" value="Exonuc_7_L"/>
    <property type="match status" value="1"/>
</dbReference>
<evidence type="ECO:0000259" key="8">
    <source>
        <dbReference type="Pfam" id="PF13742"/>
    </source>
</evidence>
<evidence type="ECO:0000313" key="10">
    <source>
        <dbReference type="Proteomes" id="UP000437709"/>
    </source>
</evidence>
<comment type="catalytic activity">
    <reaction evidence="5 6">
        <text>Exonucleolytic cleavage in either 5'- to 3'- or 3'- to 5'-direction to yield nucleoside 5'-phosphates.</text>
        <dbReference type="EC" id="3.1.11.6"/>
    </reaction>
</comment>
<sequence length="430" mass="46515">MGTVSSDHHAPAPRQLAARALETTAENPWPLRLLSSKITEYVNRMSPLWVEGQVVQLNRRPGASLAFLTLRDTDADMSLPVTVQARVLAAVPTPLSEGAHVVVHAKPTFWPKRGTLQLQADQLRPVGVGELLARIEHLKRVLAAEGLFDADRKVPLPFLPRTVGLVCGRESKAEHDVVVNAQARWPALRFEIREVAVQGANAVTEVTAAIAELDADPAVEVIVVARGGGSVEDLLPFSNETLVRAAAACRTPLVSAIGHETDSPLLDLVADHRASTPTDAGKRIVPDVAEQRRGLSQARQRMHLAVTGRLRHEQHRLDSLRSRPVLADPHALVDLREEELLRLRTAARQSFSWRTERASGELATLHGRLVALSPAATLARGYSVLRTRDGQVVRAAEEVTAGDRLEALLASGRLGVEVTATSAESVAAEL</sequence>
<evidence type="ECO:0000256" key="5">
    <source>
        <dbReference type="HAMAP-Rule" id="MF_00378"/>
    </source>
</evidence>
<dbReference type="GO" id="GO:0006308">
    <property type="term" value="P:DNA catabolic process"/>
    <property type="evidence" value="ECO:0007669"/>
    <property type="project" value="UniProtKB-UniRule"/>
</dbReference>
<comment type="subunit">
    <text evidence="5">Heterooligomer composed of large and small subunits.</text>
</comment>
<dbReference type="GO" id="GO:0005737">
    <property type="term" value="C:cytoplasm"/>
    <property type="evidence" value="ECO:0007669"/>
    <property type="project" value="UniProtKB-SubCell"/>
</dbReference>
<dbReference type="InterPro" id="IPR025824">
    <property type="entry name" value="OB-fold_nuc-bd_dom"/>
</dbReference>
<accession>A0A6N7EHR1</accession>
<dbReference type="InterPro" id="IPR020579">
    <property type="entry name" value="Exonuc_VII_lsu_C"/>
</dbReference>
<dbReference type="InterPro" id="IPR003753">
    <property type="entry name" value="Exonuc_VII_L"/>
</dbReference>
<dbReference type="EC" id="3.1.11.6" evidence="5"/>
<reference evidence="9 10" key="1">
    <citation type="submission" date="2019-10" db="EMBL/GenBank/DDBJ databases">
        <title>Georgenia wutianyii sp. nov. and Georgenia yuyongxinii sp. nov. isolated from plateau pika (Ochotona curzoniae) in the Qinghai-Tibet plateau of China.</title>
        <authorList>
            <person name="Tian Z."/>
        </authorList>
    </citation>
    <scope>NUCLEOTIDE SEQUENCE [LARGE SCALE GENOMIC DNA]</scope>
    <source>
        <strain evidence="9 10">JCM 19765</strain>
    </source>
</reference>
<proteinExistence type="inferred from homology"/>
<dbReference type="GO" id="GO:0003676">
    <property type="term" value="F:nucleic acid binding"/>
    <property type="evidence" value="ECO:0007669"/>
    <property type="project" value="InterPro"/>
</dbReference>
<keyword evidence="2 5" id="KW-0540">Nuclease</keyword>
<comment type="similarity">
    <text evidence="5 6">Belongs to the XseA family.</text>
</comment>
<dbReference type="CDD" id="cd04489">
    <property type="entry name" value="ExoVII_LU_OBF"/>
    <property type="match status" value="1"/>
</dbReference>
<comment type="subcellular location">
    <subcellularLocation>
        <location evidence="5 6">Cytoplasm</location>
    </subcellularLocation>
</comment>
<dbReference type="EMBL" id="WHPC01000022">
    <property type="protein sequence ID" value="MPV36961.1"/>
    <property type="molecule type" value="Genomic_DNA"/>
</dbReference>
<evidence type="ECO:0000256" key="1">
    <source>
        <dbReference type="ARBA" id="ARBA00022490"/>
    </source>
</evidence>
<dbReference type="NCBIfam" id="TIGR00237">
    <property type="entry name" value="xseA"/>
    <property type="match status" value="1"/>
</dbReference>
<organism evidence="9 10">
    <name type="scientific">Georgenia subflava</name>
    <dbReference type="NCBI Taxonomy" id="1622177"/>
    <lineage>
        <taxon>Bacteria</taxon>
        <taxon>Bacillati</taxon>
        <taxon>Actinomycetota</taxon>
        <taxon>Actinomycetes</taxon>
        <taxon>Micrococcales</taxon>
        <taxon>Bogoriellaceae</taxon>
        <taxon>Georgenia</taxon>
    </lineage>
</organism>
<evidence type="ECO:0000256" key="2">
    <source>
        <dbReference type="ARBA" id="ARBA00022722"/>
    </source>
</evidence>
<dbReference type="PANTHER" id="PTHR30008:SF0">
    <property type="entry name" value="EXODEOXYRIBONUCLEASE 7 LARGE SUBUNIT"/>
    <property type="match status" value="1"/>
</dbReference>
<dbReference type="AlphaFoldDB" id="A0A6N7EHR1"/>
<name>A0A6N7EHR1_9MICO</name>
<gene>
    <name evidence="5" type="primary">xseA</name>
    <name evidence="9" type="ORF">GB881_07820</name>
</gene>
<keyword evidence="3 5" id="KW-0378">Hydrolase</keyword>
<comment type="caution">
    <text evidence="9">The sequence shown here is derived from an EMBL/GenBank/DDBJ whole genome shotgun (WGS) entry which is preliminary data.</text>
</comment>
<dbReference type="GO" id="GO:0009318">
    <property type="term" value="C:exodeoxyribonuclease VII complex"/>
    <property type="evidence" value="ECO:0007669"/>
    <property type="project" value="UniProtKB-UniRule"/>
</dbReference>
<keyword evidence="10" id="KW-1185">Reference proteome</keyword>